<organism evidence="2 3">
    <name type="scientific">Acrocarpospora pleiomorpha</name>
    <dbReference type="NCBI Taxonomy" id="90975"/>
    <lineage>
        <taxon>Bacteria</taxon>
        <taxon>Bacillati</taxon>
        <taxon>Actinomycetota</taxon>
        <taxon>Actinomycetes</taxon>
        <taxon>Streptosporangiales</taxon>
        <taxon>Streptosporangiaceae</taxon>
        <taxon>Acrocarpospora</taxon>
    </lineage>
</organism>
<evidence type="ECO:0000313" key="2">
    <source>
        <dbReference type="EMBL" id="GES21580.1"/>
    </source>
</evidence>
<comment type="caution">
    <text evidence="2">The sequence shown here is derived from an EMBL/GenBank/DDBJ whole genome shotgun (WGS) entry which is preliminary data.</text>
</comment>
<gene>
    <name evidence="2" type="ORF">Aple_044760</name>
</gene>
<feature type="chain" id="PRO_5024459253" evidence="1">
    <location>
        <begin position="28"/>
        <end position="328"/>
    </location>
</feature>
<dbReference type="AlphaFoldDB" id="A0A5M3XKV8"/>
<evidence type="ECO:0000256" key="1">
    <source>
        <dbReference type="SAM" id="SignalP"/>
    </source>
</evidence>
<feature type="signal peptide" evidence="1">
    <location>
        <begin position="1"/>
        <end position="27"/>
    </location>
</feature>
<name>A0A5M3XKV8_9ACTN</name>
<dbReference type="PROSITE" id="PS51257">
    <property type="entry name" value="PROKAR_LIPOPROTEIN"/>
    <property type="match status" value="1"/>
</dbReference>
<protein>
    <submittedName>
        <fullName evidence="2">Uncharacterized protein</fullName>
    </submittedName>
</protein>
<keyword evidence="3" id="KW-1185">Reference proteome</keyword>
<dbReference type="Proteomes" id="UP000377595">
    <property type="component" value="Unassembled WGS sequence"/>
</dbReference>
<reference evidence="2 3" key="1">
    <citation type="submission" date="2019-10" db="EMBL/GenBank/DDBJ databases">
        <title>Whole genome shotgun sequence of Acrocarpospora pleiomorpha NBRC 16267.</title>
        <authorList>
            <person name="Ichikawa N."/>
            <person name="Kimura A."/>
            <person name="Kitahashi Y."/>
            <person name="Komaki H."/>
            <person name="Oguchi A."/>
        </authorList>
    </citation>
    <scope>NUCLEOTIDE SEQUENCE [LARGE SCALE GENOMIC DNA]</scope>
    <source>
        <strain evidence="2 3">NBRC 16267</strain>
    </source>
</reference>
<evidence type="ECO:0000313" key="3">
    <source>
        <dbReference type="Proteomes" id="UP000377595"/>
    </source>
</evidence>
<accession>A0A5M3XKV8</accession>
<keyword evidence="1" id="KW-0732">Signal</keyword>
<dbReference type="EMBL" id="BLAF01000024">
    <property type="protein sequence ID" value="GES21580.1"/>
    <property type="molecule type" value="Genomic_DNA"/>
</dbReference>
<proteinExistence type="predicted"/>
<sequence length="328" mass="35657">MLVKPLTAGVGVAVIACVVLVPAHAEAAVNPVAAVKRLMAQARTAKVIEWGTVMLGGRGRTVNNMASLFDYHFERKGWLKLGRSGVAASNLTRHVMFKRPGTLAIAKQDAAGGDLQAKSLLAQTSIHRSAGVNGRLYTAGKLYAPALPKGKTWAYRGKTFSGGAFTDQIINIFEPKTLQRLLSDTYEKKFIAGPAFNDPTGRVHKDVYLYRGKLTFSDLYAVSPTFQALAQTEPDESYGPALVWWDLSTDKSGTPLRFSISWNTHYQGYYSSRERAEGSTITDFIGWRSNLPIKPPHSSTVAAVSGPAGGLPEFDDVAEVIRGRRPRS</sequence>